<name>A0AAD4LU75_9AGAM</name>
<keyword evidence="3" id="KW-1185">Reference proteome</keyword>
<organism evidence="2 3">
    <name type="scientific">Multifurca ochricompacta</name>
    <dbReference type="NCBI Taxonomy" id="376703"/>
    <lineage>
        <taxon>Eukaryota</taxon>
        <taxon>Fungi</taxon>
        <taxon>Dikarya</taxon>
        <taxon>Basidiomycota</taxon>
        <taxon>Agaricomycotina</taxon>
        <taxon>Agaricomycetes</taxon>
        <taxon>Russulales</taxon>
        <taxon>Russulaceae</taxon>
        <taxon>Multifurca</taxon>
    </lineage>
</organism>
<accession>A0AAD4LU75</accession>
<evidence type="ECO:0000313" key="3">
    <source>
        <dbReference type="Proteomes" id="UP001203297"/>
    </source>
</evidence>
<feature type="non-terminal residue" evidence="2">
    <location>
        <position position="1"/>
    </location>
</feature>
<gene>
    <name evidence="2" type="ORF">B0F90DRAFT_1574480</name>
</gene>
<comment type="caution">
    <text evidence="2">The sequence shown here is derived from an EMBL/GenBank/DDBJ whole genome shotgun (WGS) entry which is preliminary data.</text>
</comment>
<feature type="region of interest" description="Disordered" evidence="1">
    <location>
        <begin position="39"/>
        <end position="58"/>
    </location>
</feature>
<reference evidence="2" key="1">
    <citation type="journal article" date="2022" name="New Phytol.">
        <title>Evolutionary transition to the ectomycorrhizal habit in the genomes of a hyperdiverse lineage of mushroom-forming fungi.</title>
        <authorList>
            <person name="Looney B."/>
            <person name="Miyauchi S."/>
            <person name="Morin E."/>
            <person name="Drula E."/>
            <person name="Courty P.E."/>
            <person name="Kohler A."/>
            <person name="Kuo A."/>
            <person name="LaButti K."/>
            <person name="Pangilinan J."/>
            <person name="Lipzen A."/>
            <person name="Riley R."/>
            <person name="Andreopoulos W."/>
            <person name="He G."/>
            <person name="Johnson J."/>
            <person name="Nolan M."/>
            <person name="Tritt A."/>
            <person name="Barry K.W."/>
            <person name="Grigoriev I.V."/>
            <person name="Nagy L.G."/>
            <person name="Hibbett D."/>
            <person name="Henrissat B."/>
            <person name="Matheny P.B."/>
            <person name="Labbe J."/>
            <person name="Martin F.M."/>
        </authorList>
    </citation>
    <scope>NUCLEOTIDE SEQUENCE</scope>
    <source>
        <strain evidence="2">BPL690</strain>
    </source>
</reference>
<evidence type="ECO:0000313" key="2">
    <source>
        <dbReference type="EMBL" id="KAI0289418.1"/>
    </source>
</evidence>
<feature type="non-terminal residue" evidence="2">
    <location>
        <position position="152"/>
    </location>
</feature>
<protein>
    <submittedName>
        <fullName evidence="2">Uncharacterized protein</fullName>
    </submittedName>
</protein>
<proteinExistence type="predicted"/>
<dbReference type="AlphaFoldDB" id="A0AAD4LU75"/>
<dbReference type="EMBL" id="WTXG01000315">
    <property type="protein sequence ID" value="KAI0289418.1"/>
    <property type="molecule type" value="Genomic_DNA"/>
</dbReference>
<feature type="compositionally biased region" description="Acidic residues" evidence="1">
    <location>
        <begin position="42"/>
        <end position="57"/>
    </location>
</feature>
<evidence type="ECO:0000256" key="1">
    <source>
        <dbReference type="SAM" id="MobiDB-lite"/>
    </source>
</evidence>
<sequence>TVIQQFDIPQAQDGEIIDKAMIALRMLAGDLDVEEVLTQADGGDDDDDDDNEDGEGWVDEHQGMLELELDDLDGDVQPVRTMLVKIRKIVFTIKNSSTLILPKWVSTLKDLNLSCCMMPWDVSTQWNSTYDMLNFAVTYSEALDIITGDREM</sequence>
<dbReference type="Proteomes" id="UP001203297">
    <property type="component" value="Unassembled WGS sequence"/>
</dbReference>